<organism evidence="1 2">
    <name type="scientific">Exophiala sideris</name>
    <dbReference type="NCBI Taxonomy" id="1016849"/>
    <lineage>
        <taxon>Eukaryota</taxon>
        <taxon>Fungi</taxon>
        <taxon>Dikarya</taxon>
        <taxon>Ascomycota</taxon>
        <taxon>Pezizomycotina</taxon>
        <taxon>Eurotiomycetes</taxon>
        <taxon>Chaetothyriomycetidae</taxon>
        <taxon>Chaetothyriales</taxon>
        <taxon>Herpotrichiellaceae</taxon>
        <taxon>Exophiala</taxon>
    </lineage>
</organism>
<dbReference type="Proteomes" id="UP001345691">
    <property type="component" value="Unassembled WGS sequence"/>
</dbReference>
<evidence type="ECO:0000313" key="1">
    <source>
        <dbReference type="EMBL" id="KAK5058249.1"/>
    </source>
</evidence>
<evidence type="ECO:0000313" key="2">
    <source>
        <dbReference type="Proteomes" id="UP001345691"/>
    </source>
</evidence>
<proteinExistence type="predicted"/>
<comment type="caution">
    <text evidence="1">The sequence shown here is derived from an EMBL/GenBank/DDBJ whole genome shotgun (WGS) entry which is preliminary data.</text>
</comment>
<sequence length="412" mass="47029">MAGRSPASESLRALLNPAPPEHKYVSFPPFESYYRRSWTSLFAGKKRQKLDEVTWPMGPPYLPQVSPEARRKRFLKGIDEQVDKTWKKLFVVRRCACCPPSTQPRLCEQGTYAKFKPCLSCYTNVYGSDGPQVYWGMIVDDMKGMYGQIKQARRGGWKFKALVMMGVLKRAAEEYEAAKEGQTLTFPKVSPSERTFVCEVPAPESFGVDGKRLIVIRAPVRLSLEDHIMSEEAITSKTGLVNTDYRMFKVKKLPRDAEYLQRIPRRPLVAREPRALSKLRMSVIAEEVEYPAFTVGQITAYDALSRYASSLAKRYGWESPIYKQTRSVLKQLQSRTDLMVAVSFAHEDFAPAIGDGAAMTPIERRTQRIKVLLANMSKIYERDRKAFGDEILGRRSDLEWINTIVQGILREL</sequence>
<dbReference type="EMBL" id="JAVRRF010000014">
    <property type="protein sequence ID" value="KAK5058249.1"/>
    <property type="molecule type" value="Genomic_DNA"/>
</dbReference>
<gene>
    <name evidence="1" type="ORF">LTR69_006653</name>
</gene>
<accession>A0ABR0J9G8</accession>
<keyword evidence="2" id="KW-1185">Reference proteome</keyword>
<protein>
    <submittedName>
        <fullName evidence="1">Uncharacterized protein</fullName>
    </submittedName>
</protein>
<name>A0ABR0J9G8_9EURO</name>
<reference evidence="1 2" key="1">
    <citation type="submission" date="2023-08" db="EMBL/GenBank/DDBJ databases">
        <title>Black Yeasts Isolated from many extreme environments.</title>
        <authorList>
            <person name="Coleine C."/>
            <person name="Stajich J.E."/>
            <person name="Selbmann L."/>
        </authorList>
    </citation>
    <scope>NUCLEOTIDE SEQUENCE [LARGE SCALE GENOMIC DNA]</scope>
    <source>
        <strain evidence="1 2">CCFEE 6328</strain>
    </source>
</reference>